<keyword evidence="5" id="KW-1185">Reference proteome</keyword>
<protein>
    <submittedName>
        <fullName evidence="4">MmgE/PrpD family protein</fullName>
    </submittedName>
</protein>
<dbReference type="PANTHER" id="PTHR16943">
    <property type="entry name" value="2-METHYLCITRATE DEHYDRATASE-RELATED"/>
    <property type="match status" value="1"/>
</dbReference>
<dbReference type="PANTHER" id="PTHR16943:SF8">
    <property type="entry name" value="2-METHYLCITRATE DEHYDRATASE"/>
    <property type="match status" value="1"/>
</dbReference>
<dbReference type="InterPro" id="IPR005656">
    <property type="entry name" value="MmgE_PrpD"/>
</dbReference>
<dbReference type="InterPro" id="IPR036148">
    <property type="entry name" value="MmgE/PrpD_sf"/>
</dbReference>
<accession>A0ABT1X9V7</accession>
<dbReference type="Proteomes" id="UP001524642">
    <property type="component" value="Unassembled WGS sequence"/>
</dbReference>
<feature type="domain" description="MmgE/PrpD C-terminal" evidence="3">
    <location>
        <begin position="277"/>
        <end position="443"/>
    </location>
</feature>
<evidence type="ECO:0000259" key="3">
    <source>
        <dbReference type="Pfam" id="PF19305"/>
    </source>
</evidence>
<dbReference type="EMBL" id="JANJOU010000026">
    <property type="protein sequence ID" value="MCR0984898.1"/>
    <property type="molecule type" value="Genomic_DNA"/>
</dbReference>
<dbReference type="InterPro" id="IPR042188">
    <property type="entry name" value="MmgE/PrpD_sf_2"/>
</dbReference>
<gene>
    <name evidence="4" type="ORF">NRP21_22835</name>
</gene>
<evidence type="ECO:0000259" key="2">
    <source>
        <dbReference type="Pfam" id="PF03972"/>
    </source>
</evidence>
<organism evidence="4 5">
    <name type="scientific">Roseomonas populi</name>
    <dbReference type="NCBI Taxonomy" id="3121582"/>
    <lineage>
        <taxon>Bacteria</taxon>
        <taxon>Pseudomonadati</taxon>
        <taxon>Pseudomonadota</taxon>
        <taxon>Alphaproteobacteria</taxon>
        <taxon>Acetobacterales</taxon>
        <taxon>Roseomonadaceae</taxon>
        <taxon>Roseomonas</taxon>
    </lineage>
</organism>
<dbReference type="Pfam" id="PF19305">
    <property type="entry name" value="MmgE_PrpD_C"/>
    <property type="match status" value="1"/>
</dbReference>
<dbReference type="InterPro" id="IPR045337">
    <property type="entry name" value="MmgE_PrpD_C"/>
</dbReference>
<feature type="domain" description="MmgE/PrpD N-terminal" evidence="2">
    <location>
        <begin position="14"/>
        <end position="253"/>
    </location>
</feature>
<evidence type="ECO:0000313" key="4">
    <source>
        <dbReference type="EMBL" id="MCR0984898.1"/>
    </source>
</evidence>
<dbReference type="Gene3D" id="3.30.1330.120">
    <property type="entry name" value="2-methylcitrate dehydratase PrpD"/>
    <property type="match status" value="1"/>
</dbReference>
<proteinExistence type="inferred from homology"/>
<dbReference type="InterPro" id="IPR042183">
    <property type="entry name" value="MmgE/PrpD_sf_1"/>
</dbReference>
<sequence length="475" mass="50371">MSGEPPVLLQHATRDLARFAAGLRYEDLPPEVVERAKLCLLDGLGVCLHGALLPWTRMVQEVVEAEGGVPAASLWGTGLRGSLSQAVLVNSTAGHGFEMDDIHKESILHPNSLTTPIALGWAEAEGAVSGRELLAAIVAGYEVGTRVGNAATMALFLDGFHPQGTSGTFVAAATAGRLRGLDAGRMQHALGIAGSMAAGLMAAQEGAMVKRLHAGRAAQSGVLAAALAARGFTGITEILEAGYGGYLSSFSSRPVPEKLTAGLGESWETLNVGFKMYPTVTSIHTALDALRQLMSAHGFPHGDIVRVDVGMGHMTYVHTAWPYRPAGITAAQMNLSFGLAVTALGGTVTAGDFTEERLRDPGLLDFITRVHPHEDSGIEAMGAPFRHACRMTVTLRDGTTHSHEELNRRGSPENPVSFAEIEAKFRGNVSGILSDREADQVVRHVSNFERLTDCGELLAILSADRRSFALTEEVR</sequence>
<dbReference type="SUPFAM" id="SSF103378">
    <property type="entry name" value="2-methylcitrate dehydratase PrpD"/>
    <property type="match status" value="1"/>
</dbReference>
<dbReference type="RefSeq" id="WP_257718550.1">
    <property type="nucleotide sequence ID" value="NZ_JANJOU010000026.1"/>
</dbReference>
<dbReference type="Pfam" id="PF03972">
    <property type="entry name" value="MmgE_PrpD_N"/>
    <property type="match status" value="1"/>
</dbReference>
<evidence type="ECO:0000256" key="1">
    <source>
        <dbReference type="ARBA" id="ARBA00006174"/>
    </source>
</evidence>
<dbReference type="InterPro" id="IPR045336">
    <property type="entry name" value="MmgE_PrpD_N"/>
</dbReference>
<evidence type="ECO:0000313" key="5">
    <source>
        <dbReference type="Proteomes" id="UP001524642"/>
    </source>
</evidence>
<reference evidence="4 5" key="1">
    <citation type="submission" date="2022-06" db="EMBL/GenBank/DDBJ databases">
        <title>Roseomonas CN29.</title>
        <authorList>
            <person name="Cheng Y."/>
            <person name="He X."/>
        </authorList>
    </citation>
    <scope>NUCLEOTIDE SEQUENCE [LARGE SCALE GENOMIC DNA]</scope>
    <source>
        <strain evidence="4 5">CN29</strain>
    </source>
</reference>
<comment type="similarity">
    <text evidence="1">Belongs to the PrpD family.</text>
</comment>
<comment type="caution">
    <text evidence="4">The sequence shown here is derived from an EMBL/GenBank/DDBJ whole genome shotgun (WGS) entry which is preliminary data.</text>
</comment>
<dbReference type="Gene3D" id="1.10.4100.10">
    <property type="entry name" value="2-methylcitrate dehydratase PrpD"/>
    <property type="match status" value="1"/>
</dbReference>
<name>A0ABT1X9V7_9PROT</name>